<organism evidence="3 4">
    <name type="scientific">Lujinxingia vulgaris</name>
    <dbReference type="NCBI Taxonomy" id="2600176"/>
    <lineage>
        <taxon>Bacteria</taxon>
        <taxon>Deltaproteobacteria</taxon>
        <taxon>Bradymonadales</taxon>
        <taxon>Lujinxingiaceae</taxon>
        <taxon>Lujinxingia</taxon>
    </lineage>
</organism>
<sequence length="335" mass="35710">MSKRNLLALMFCSMALAVAPLTACGGTEDPSGDDTIEDTGGEPDAGDEDVDPVEDTNPEPDVEPDAEPDTDPNPGTCVKNSLFFGQVGDFDSDDHSGGVPSTTAELSDAGLGAYLDLLEPTATEGETPASAVITLDTPVEVTGAIVIATSFKSSNFDQGQVRFWVQDANGVAKFYLDEAPIEQTILVGDELNFTIESYQYYSGQAQIKTVSGFEVVSSNNDVPFVDVENEALSMDLYQQLVRVGGELVGAPTECGGSSKCYTMVYGDEGQFEVVLRSTSNFLAEGDCVTYMGPVIAHPHPYSSNFVEDPAAEPQPSPQLDTINFGWLFDPPSFED</sequence>
<dbReference type="EMBL" id="VOSL01000060">
    <property type="protein sequence ID" value="TXD33602.1"/>
    <property type="molecule type" value="Genomic_DNA"/>
</dbReference>
<protein>
    <submittedName>
        <fullName evidence="3">Uncharacterized protein</fullName>
    </submittedName>
</protein>
<accession>A0A5C6WWB2</accession>
<dbReference type="RefSeq" id="WP_146975777.1">
    <property type="nucleotide sequence ID" value="NZ_VOSL01000060.1"/>
</dbReference>
<evidence type="ECO:0000313" key="3">
    <source>
        <dbReference type="EMBL" id="TXD33602.1"/>
    </source>
</evidence>
<reference evidence="3 4" key="1">
    <citation type="submission" date="2019-08" db="EMBL/GenBank/DDBJ databases">
        <title>Bradymonadales sp. TMQ2.</title>
        <authorList>
            <person name="Liang Q."/>
        </authorList>
    </citation>
    <scope>NUCLEOTIDE SEQUENCE [LARGE SCALE GENOMIC DNA]</scope>
    <source>
        <strain evidence="3 4">TMQ2</strain>
    </source>
</reference>
<evidence type="ECO:0000313" key="4">
    <source>
        <dbReference type="Proteomes" id="UP000321046"/>
    </source>
</evidence>
<name>A0A5C6WWB2_9DELT</name>
<dbReference type="Proteomes" id="UP000321046">
    <property type="component" value="Unassembled WGS sequence"/>
</dbReference>
<gene>
    <name evidence="3" type="ORF">FRC96_15580</name>
</gene>
<feature type="chain" id="PRO_5022760827" evidence="2">
    <location>
        <begin position="24"/>
        <end position="335"/>
    </location>
</feature>
<evidence type="ECO:0000256" key="1">
    <source>
        <dbReference type="SAM" id="MobiDB-lite"/>
    </source>
</evidence>
<feature type="compositionally biased region" description="Acidic residues" evidence="1">
    <location>
        <begin position="30"/>
        <end position="70"/>
    </location>
</feature>
<keyword evidence="2" id="KW-0732">Signal</keyword>
<evidence type="ECO:0000256" key="2">
    <source>
        <dbReference type="SAM" id="SignalP"/>
    </source>
</evidence>
<dbReference type="AlphaFoldDB" id="A0A5C6WWB2"/>
<proteinExistence type="predicted"/>
<feature type="signal peptide" evidence="2">
    <location>
        <begin position="1"/>
        <end position="23"/>
    </location>
</feature>
<feature type="region of interest" description="Disordered" evidence="1">
    <location>
        <begin position="23"/>
        <end position="78"/>
    </location>
</feature>
<dbReference type="OrthoDB" id="5490189at2"/>
<comment type="caution">
    <text evidence="3">The sequence shown here is derived from an EMBL/GenBank/DDBJ whole genome shotgun (WGS) entry which is preliminary data.</text>
</comment>